<dbReference type="CDD" id="cd03017">
    <property type="entry name" value="PRX_BCP"/>
    <property type="match status" value="1"/>
</dbReference>
<dbReference type="InterPro" id="IPR000866">
    <property type="entry name" value="AhpC/TSA"/>
</dbReference>
<organism evidence="15 16">
    <name type="scientific">Pelomicrobium methylotrophicum</name>
    <dbReference type="NCBI Taxonomy" id="2602750"/>
    <lineage>
        <taxon>Bacteria</taxon>
        <taxon>Pseudomonadati</taxon>
        <taxon>Pseudomonadota</taxon>
        <taxon>Hydrogenophilia</taxon>
        <taxon>Hydrogenophilia incertae sedis</taxon>
        <taxon>Pelomicrobium</taxon>
    </lineage>
</organism>
<dbReference type="PROSITE" id="PS51352">
    <property type="entry name" value="THIOREDOXIN_2"/>
    <property type="match status" value="1"/>
</dbReference>
<dbReference type="InterPro" id="IPR036249">
    <property type="entry name" value="Thioredoxin-like_sf"/>
</dbReference>
<comment type="similarity">
    <text evidence="10">Belongs to the peroxiredoxin family. BCP/PrxQ subfamily.</text>
</comment>
<dbReference type="AlphaFoldDB" id="A0A5C7EMQ9"/>
<accession>A0A5C7EMQ9</accession>
<dbReference type="FunCoup" id="A0A5C7EMQ9">
    <property type="interactions" value="563"/>
</dbReference>
<proteinExistence type="inferred from homology"/>
<feature type="domain" description="Thioredoxin" evidence="14">
    <location>
        <begin position="2"/>
        <end position="156"/>
    </location>
</feature>
<dbReference type="PANTHER" id="PTHR42801">
    <property type="entry name" value="THIOREDOXIN-DEPENDENT PEROXIDE REDUCTASE"/>
    <property type="match status" value="1"/>
</dbReference>
<dbReference type="FunFam" id="3.40.30.10:FF:000007">
    <property type="entry name" value="Thioredoxin-dependent thiol peroxidase"/>
    <property type="match status" value="1"/>
</dbReference>
<evidence type="ECO:0000256" key="11">
    <source>
        <dbReference type="ARBA" id="ARBA00042639"/>
    </source>
</evidence>
<dbReference type="GO" id="GO:0008379">
    <property type="term" value="F:thioredoxin peroxidase activity"/>
    <property type="evidence" value="ECO:0007669"/>
    <property type="project" value="TreeGrafter"/>
</dbReference>
<dbReference type="PANTHER" id="PTHR42801:SF4">
    <property type="entry name" value="AHPC_TSA FAMILY PROTEIN"/>
    <property type="match status" value="1"/>
</dbReference>
<evidence type="ECO:0000256" key="2">
    <source>
        <dbReference type="ARBA" id="ARBA00011245"/>
    </source>
</evidence>
<comment type="catalytic activity">
    <reaction evidence="12">
        <text>a hydroperoxide + [thioredoxin]-dithiol = an alcohol + [thioredoxin]-disulfide + H2O</text>
        <dbReference type="Rhea" id="RHEA:62620"/>
        <dbReference type="Rhea" id="RHEA-COMP:10698"/>
        <dbReference type="Rhea" id="RHEA-COMP:10700"/>
        <dbReference type="ChEBI" id="CHEBI:15377"/>
        <dbReference type="ChEBI" id="CHEBI:29950"/>
        <dbReference type="ChEBI" id="CHEBI:30879"/>
        <dbReference type="ChEBI" id="CHEBI:35924"/>
        <dbReference type="ChEBI" id="CHEBI:50058"/>
        <dbReference type="EC" id="1.11.1.24"/>
    </reaction>
</comment>
<evidence type="ECO:0000256" key="13">
    <source>
        <dbReference type="PIRSR" id="PIRSR000239-1"/>
    </source>
</evidence>
<evidence type="ECO:0000256" key="10">
    <source>
        <dbReference type="ARBA" id="ARBA00038489"/>
    </source>
</evidence>
<keyword evidence="5" id="KW-0049">Antioxidant</keyword>
<dbReference type="InterPro" id="IPR013766">
    <property type="entry name" value="Thioredoxin_domain"/>
</dbReference>
<dbReference type="EC" id="1.11.1.24" evidence="3"/>
<keyword evidence="16" id="KW-1185">Reference proteome</keyword>
<dbReference type="OrthoDB" id="5293149at2"/>
<dbReference type="EMBL" id="VPFL01000006">
    <property type="protein sequence ID" value="TXF12481.1"/>
    <property type="molecule type" value="Genomic_DNA"/>
</dbReference>
<dbReference type="InterPro" id="IPR024706">
    <property type="entry name" value="Peroxiredoxin_AhpC-typ"/>
</dbReference>
<dbReference type="Pfam" id="PF00578">
    <property type="entry name" value="AhpC-TSA"/>
    <property type="match status" value="1"/>
</dbReference>
<evidence type="ECO:0000256" key="12">
    <source>
        <dbReference type="ARBA" id="ARBA00049091"/>
    </source>
</evidence>
<sequence length="159" mass="18021">MIQVGQLAPEFDLPDADMEMVRLSAFRGKKNVVLYFYPKDDTPACTMQAVDFSDLEEDFKRYDTVVLGVSRDDCISHGSFRDKHGLSIQLLSDIDGEVCRRYGVLQEREVEGKRRVTVCRSTFVIDKKGFVRHALYGVNPKGHAHVVLDLVKQLALKAE</sequence>
<evidence type="ECO:0000256" key="1">
    <source>
        <dbReference type="ARBA" id="ARBA00003330"/>
    </source>
</evidence>
<dbReference type="GO" id="GO:0005737">
    <property type="term" value="C:cytoplasm"/>
    <property type="evidence" value="ECO:0007669"/>
    <property type="project" value="TreeGrafter"/>
</dbReference>
<dbReference type="PIRSF" id="PIRSF000239">
    <property type="entry name" value="AHPC"/>
    <property type="match status" value="1"/>
</dbReference>
<dbReference type="InterPro" id="IPR050924">
    <property type="entry name" value="Peroxiredoxin_BCP/PrxQ"/>
</dbReference>
<keyword evidence="4" id="KW-0575">Peroxidase</keyword>
<comment type="function">
    <text evidence="1">Thiol-specific peroxidase that catalyzes the reduction of hydrogen peroxide and organic hydroperoxides to water and alcohols, respectively. Plays a role in cell protection against oxidative stress by detoxifying peroxides and as sensor of hydrogen peroxide-mediated signaling events.</text>
</comment>
<keyword evidence="7" id="KW-1015">Disulfide bond</keyword>
<evidence type="ECO:0000313" key="16">
    <source>
        <dbReference type="Proteomes" id="UP000321201"/>
    </source>
</evidence>
<reference evidence="15 16" key="1">
    <citation type="submission" date="2019-08" db="EMBL/GenBank/DDBJ databases">
        <title>Pelomicrobium methylotrophicum gen. nov., sp. nov. a moderately thermophilic, facultatively anaerobic, lithoautotrophic and methylotrophic bacterium isolated from a terrestrial mud volcano.</title>
        <authorList>
            <person name="Slobodkina G.B."/>
            <person name="Merkel A.Y."/>
            <person name="Slobodkin A.I."/>
        </authorList>
    </citation>
    <scope>NUCLEOTIDE SEQUENCE [LARGE SCALE GENOMIC DNA]</scope>
    <source>
        <strain evidence="15 16">SM250</strain>
    </source>
</reference>
<dbReference type="InParanoid" id="A0A5C7EMQ9"/>
<dbReference type="Gene3D" id="3.40.30.10">
    <property type="entry name" value="Glutaredoxin"/>
    <property type="match status" value="1"/>
</dbReference>
<dbReference type="GO" id="GO:0034599">
    <property type="term" value="P:cellular response to oxidative stress"/>
    <property type="evidence" value="ECO:0007669"/>
    <property type="project" value="TreeGrafter"/>
</dbReference>
<keyword evidence="6" id="KW-0560">Oxidoreductase</keyword>
<evidence type="ECO:0000256" key="7">
    <source>
        <dbReference type="ARBA" id="ARBA00023157"/>
    </source>
</evidence>
<evidence type="ECO:0000256" key="9">
    <source>
        <dbReference type="ARBA" id="ARBA00032824"/>
    </source>
</evidence>
<comment type="subunit">
    <text evidence="2">Monomer.</text>
</comment>
<dbReference type="Proteomes" id="UP000321201">
    <property type="component" value="Unassembled WGS sequence"/>
</dbReference>
<feature type="active site" description="Cysteine sulfenic acid (-SOH) intermediate; for peroxidase activity" evidence="13">
    <location>
        <position position="45"/>
    </location>
</feature>
<evidence type="ECO:0000313" key="15">
    <source>
        <dbReference type="EMBL" id="TXF12481.1"/>
    </source>
</evidence>
<dbReference type="SUPFAM" id="SSF52833">
    <property type="entry name" value="Thioredoxin-like"/>
    <property type="match status" value="1"/>
</dbReference>
<evidence type="ECO:0000256" key="4">
    <source>
        <dbReference type="ARBA" id="ARBA00022559"/>
    </source>
</evidence>
<dbReference type="GO" id="GO:0045454">
    <property type="term" value="P:cell redox homeostasis"/>
    <property type="evidence" value="ECO:0007669"/>
    <property type="project" value="TreeGrafter"/>
</dbReference>
<name>A0A5C7EMQ9_9PROT</name>
<evidence type="ECO:0000259" key="14">
    <source>
        <dbReference type="PROSITE" id="PS51352"/>
    </source>
</evidence>
<gene>
    <name evidence="15" type="ORF">FR698_05655</name>
</gene>
<keyword evidence="8" id="KW-0676">Redox-active center</keyword>
<comment type="caution">
    <text evidence="15">The sequence shown here is derived from an EMBL/GenBank/DDBJ whole genome shotgun (WGS) entry which is preliminary data.</text>
</comment>
<evidence type="ECO:0000256" key="3">
    <source>
        <dbReference type="ARBA" id="ARBA00013017"/>
    </source>
</evidence>
<evidence type="ECO:0000256" key="6">
    <source>
        <dbReference type="ARBA" id="ARBA00023002"/>
    </source>
</evidence>
<protein>
    <recommendedName>
        <fullName evidence="3">thioredoxin-dependent peroxiredoxin</fullName>
        <ecNumber evidence="3">1.11.1.24</ecNumber>
    </recommendedName>
    <alternativeName>
        <fullName evidence="9">Thioredoxin peroxidase</fullName>
    </alternativeName>
    <alternativeName>
        <fullName evidence="11">Thioredoxin-dependent peroxiredoxin Bcp</fullName>
    </alternativeName>
</protein>
<evidence type="ECO:0000256" key="8">
    <source>
        <dbReference type="ARBA" id="ARBA00023284"/>
    </source>
</evidence>
<evidence type="ECO:0000256" key="5">
    <source>
        <dbReference type="ARBA" id="ARBA00022862"/>
    </source>
</evidence>